<dbReference type="InterPro" id="IPR036509">
    <property type="entry name" value="Met_Sox_Rdtase_MsrA_sf"/>
</dbReference>
<dbReference type="Gene3D" id="3.30.1060.10">
    <property type="entry name" value="Peptide methionine sulphoxide reductase MsrA"/>
    <property type="match status" value="1"/>
</dbReference>
<comment type="function">
    <text evidence="4">Has an important function as a repair enzyme for proteins that have been inactivated by oxidation. Catalyzes the reversible oxidation-reduction of methionine sulfoxide in proteins to methionine.</text>
</comment>
<dbReference type="STRING" id="1116472.MGMO_92c00240"/>
<dbReference type="eggNOG" id="COG0225">
    <property type="taxonomic scope" value="Bacteria"/>
</dbReference>
<evidence type="ECO:0000256" key="3">
    <source>
        <dbReference type="ARBA" id="ARBA00048782"/>
    </source>
</evidence>
<protein>
    <recommendedName>
        <fullName evidence="4">Peptide methionine sulfoxide reductase MsrA</fullName>
        <shortName evidence="4">Protein-methionine-S-oxide reductase</shortName>
        <ecNumber evidence="4">1.8.4.11</ecNumber>
    </recommendedName>
    <alternativeName>
        <fullName evidence="4">Peptide-methionine (S)-S-oxide reductase</fullName>
        <shortName evidence="4">Peptide Met(O) reductase</shortName>
    </alternativeName>
</protein>
<dbReference type="InterPro" id="IPR002569">
    <property type="entry name" value="Met_Sox_Rdtase_MsrA_dom"/>
</dbReference>
<dbReference type="HAMAP" id="MF_01401">
    <property type="entry name" value="MsrA"/>
    <property type="match status" value="1"/>
</dbReference>
<dbReference type="NCBIfam" id="TIGR00401">
    <property type="entry name" value="msrA"/>
    <property type="match status" value="1"/>
</dbReference>
<feature type="signal peptide" evidence="5">
    <location>
        <begin position="1"/>
        <end position="26"/>
    </location>
</feature>
<evidence type="ECO:0000256" key="1">
    <source>
        <dbReference type="ARBA" id="ARBA00023002"/>
    </source>
</evidence>
<evidence type="ECO:0000313" key="8">
    <source>
        <dbReference type="Proteomes" id="UP000017842"/>
    </source>
</evidence>
<keyword evidence="1 4" id="KW-0560">Oxidoreductase</keyword>
<accession>V5BZQ8</accession>
<evidence type="ECO:0000256" key="2">
    <source>
        <dbReference type="ARBA" id="ARBA00047806"/>
    </source>
</evidence>
<dbReference type="PANTHER" id="PTHR43774">
    <property type="entry name" value="PEPTIDE METHIONINE SULFOXIDE REDUCTASE"/>
    <property type="match status" value="1"/>
</dbReference>
<dbReference type="EMBL" id="AYLO01000088">
    <property type="protein sequence ID" value="ESS71722.1"/>
    <property type="molecule type" value="Genomic_DNA"/>
</dbReference>
<dbReference type="PANTHER" id="PTHR43774:SF1">
    <property type="entry name" value="PEPTIDE METHIONINE SULFOXIDE REDUCTASE MSRA 2"/>
    <property type="match status" value="1"/>
</dbReference>
<evidence type="ECO:0000259" key="6">
    <source>
        <dbReference type="Pfam" id="PF01625"/>
    </source>
</evidence>
<dbReference type="GO" id="GO:0033744">
    <property type="term" value="F:L-methionine:thioredoxin-disulfide S-oxidoreductase activity"/>
    <property type="evidence" value="ECO:0007669"/>
    <property type="project" value="RHEA"/>
</dbReference>
<dbReference type="PATRIC" id="fig|1116472.3.peg.2514"/>
<keyword evidence="5" id="KW-0732">Signal</keyword>
<comment type="caution">
    <text evidence="7">The sequence shown here is derived from an EMBL/GenBank/DDBJ whole genome shotgun (WGS) entry which is preliminary data.</text>
</comment>
<reference evidence="7 8" key="1">
    <citation type="journal article" date="2013" name="Genome Announc.">
        <title>Draft Genome Sequence of the Methanotrophic Gammaproteobacterium Methyloglobulus morosus DSM 22980 Strain KoM1.</title>
        <authorList>
            <person name="Poehlein A."/>
            <person name="Deutzmann J.S."/>
            <person name="Daniel R."/>
            <person name="Simeonova D.D."/>
        </authorList>
    </citation>
    <scope>NUCLEOTIDE SEQUENCE [LARGE SCALE GENOMIC DNA]</scope>
    <source>
        <strain evidence="7 8">KoM1</strain>
    </source>
</reference>
<organism evidence="7 8">
    <name type="scientific">Methyloglobulus morosus KoM1</name>
    <dbReference type="NCBI Taxonomy" id="1116472"/>
    <lineage>
        <taxon>Bacteria</taxon>
        <taxon>Pseudomonadati</taxon>
        <taxon>Pseudomonadota</taxon>
        <taxon>Gammaproteobacteria</taxon>
        <taxon>Methylococcales</taxon>
        <taxon>Methylococcaceae</taxon>
        <taxon>Methyloglobulus</taxon>
    </lineage>
</organism>
<feature type="chain" id="PRO_5004733556" description="Peptide methionine sulfoxide reductase MsrA" evidence="5">
    <location>
        <begin position="27"/>
        <end position="204"/>
    </location>
</feature>
<keyword evidence="8" id="KW-1185">Reference proteome</keyword>
<proteinExistence type="inferred from homology"/>
<feature type="domain" description="Peptide methionine sulphoxide reductase MsrA" evidence="6">
    <location>
        <begin position="37"/>
        <end position="186"/>
    </location>
</feature>
<comment type="catalytic activity">
    <reaction evidence="3 4">
        <text>[thioredoxin]-disulfide + L-methionine + H2O = L-methionine (S)-S-oxide + [thioredoxin]-dithiol</text>
        <dbReference type="Rhea" id="RHEA:19993"/>
        <dbReference type="Rhea" id="RHEA-COMP:10698"/>
        <dbReference type="Rhea" id="RHEA-COMP:10700"/>
        <dbReference type="ChEBI" id="CHEBI:15377"/>
        <dbReference type="ChEBI" id="CHEBI:29950"/>
        <dbReference type="ChEBI" id="CHEBI:50058"/>
        <dbReference type="ChEBI" id="CHEBI:57844"/>
        <dbReference type="ChEBI" id="CHEBI:58772"/>
        <dbReference type="EC" id="1.8.4.11"/>
    </reaction>
</comment>
<dbReference type="AlphaFoldDB" id="V5BZQ8"/>
<comment type="catalytic activity">
    <reaction evidence="2 4">
        <text>L-methionyl-[protein] + [thioredoxin]-disulfide + H2O = L-methionyl-(S)-S-oxide-[protein] + [thioredoxin]-dithiol</text>
        <dbReference type="Rhea" id="RHEA:14217"/>
        <dbReference type="Rhea" id="RHEA-COMP:10698"/>
        <dbReference type="Rhea" id="RHEA-COMP:10700"/>
        <dbReference type="Rhea" id="RHEA-COMP:12313"/>
        <dbReference type="Rhea" id="RHEA-COMP:12315"/>
        <dbReference type="ChEBI" id="CHEBI:15377"/>
        <dbReference type="ChEBI" id="CHEBI:16044"/>
        <dbReference type="ChEBI" id="CHEBI:29950"/>
        <dbReference type="ChEBI" id="CHEBI:44120"/>
        <dbReference type="ChEBI" id="CHEBI:50058"/>
        <dbReference type="EC" id="1.8.4.11"/>
    </reaction>
</comment>
<evidence type="ECO:0000256" key="5">
    <source>
        <dbReference type="SAM" id="SignalP"/>
    </source>
</evidence>
<dbReference type="Pfam" id="PF01625">
    <property type="entry name" value="PMSR"/>
    <property type="match status" value="1"/>
</dbReference>
<dbReference type="EC" id="1.8.4.11" evidence="4"/>
<feature type="active site" evidence="4">
    <location>
        <position position="43"/>
    </location>
</feature>
<gene>
    <name evidence="4 7" type="primary">msrA</name>
    <name evidence="7" type="ORF">MGMO_92c00240</name>
</gene>
<dbReference type="SUPFAM" id="SSF55068">
    <property type="entry name" value="Peptide methionine sulfoxide reductase"/>
    <property type="match status" value="1"/>
</dbReference>
<sequence length="204" mass="23026">MIKKLFQDCLTVVLVVFLLFSASVFAEGVVTTKPAVAVFAGGCFWCMEEPFDELPGVISTTSGYTGGKTENPTYKDISNGKTGHSEAVQVTYDPTKISYVALLEVFWHNIDPFDEGGQFCDKGDQYKAAIFYQDEKEKQLAEASKLALKAKFPNEIVVTSIRPAGKFFPAEDYHQDYYLNNPRRYQFYRFTCGRDQRLNEVWGG</sequence>
<dbReference type="RefSeq" id="WP_023495224.1">
    <property type="nucleotide sequence ID" value="NZ_AYLO01000088.1"/>
</dbReference>
<evidence type="ECO:0000313" key="7">
    <source>
        <dbReference type="EMBL" id="ESS71722.1"/>
    </source>
</evidence>
<name>V5BZQ8_9GAMM</name>
<dbReference type="GO" id="GO:0008113">
    <property type="term" value="F:peptide-methionine (S)-S-oxide reductase activity"/>
    <property type="evidence" value="ECO:0007669"/>
    <property type="project" value="UniProtKB-UniRule"/>
</dbReference>
<dbReference type="Proteomes" id="UP000017842">
    <property type="component" value="Unassembled WGS sequence"/>
</dbReference>
<evidence type="ECO:0000256" key="4">
    <source>
        <dbReference type="HAMAP-Rule" id="MF_01401"/>
    </source>
</evidence>
<comment type="similarity">
    <text evidence="4">Belongs to the MsrA Met sulfoxide reductase family.</text>
</comment>